<keyword evidence="2" id="KW-1185">Reference proteome</keyword>
<evidence type="ECO:0000313" key="1">
    <source>
        <dbReference type="EMBL" id="MCF2563347.1"/>
    </source>
</evidence>
<accession>A0ABS9CE25</accession>
<protein>
    <submittedName>
        <fullName evidence="1">Uncharacterized protein</fullName>
    </submittedName>
</protein>
<proteinExistence type="predicted"/>
<dbReference type="EMBL" id="JADYTN010000007">
    <property type="protein sequence ID" value="MCF2563347.1"/>
    <property type="molecule type" value="Genomic_DNA"/>
</dbReference>
<organism evidence="1 2">
    <name type="scientific">Xylanibacter brevis</name>
    <dbReference type="NCBI Taxonomy" id="83231"/>
    <lineage>
        <taxon>Bacteria</taxon>
        <taxon>Pseudomonadati</taxon>
        <taxon>Bacteroidota</taxon>
        <taxon>Bacteroidia</taxon>
        <taxon>Bacteroidales</taxon>
        <taxon>Prevotellaceae</taxon>
        <taxon>Xylanibacter</taxon>
    </lineage>
</organism>
<dbReference type="Proteomes" id="UP001200470">
    <property type="component" value="Unassembled WGS sequence"/>
</dbReference>
<dbReference type="Gene3D" id="2.60.120.260">
    <property type="entry name" value="Galactose-binding domain-like"/>
    <property type="match status" value="1"/>
</dbReference>
<reference evidence="1 2" key="1">
    <citation type="submission" date="2020-12" db="EMBL/GenBank/DDBJ databases">
        <title>Whole genome sequences of gut porcine anaerobes.</title>
        <authorList>
            <person name="Kubasova T."/>
            <person name="Jahodarova E."/>
            <person name="Rychlik I."/>
        </authorList>
    </citation>
    <scope>NUCLEOTIDE SEQUENCE [LARGE SCALE GENOMIC DNA]</scope>
    <source>
        <strain evidence="1 2">An925</strain>
    </source>
</reference>
<dbReference type="RefSeq" id="WP_301637739.1">
    <property type="nucleotide sequence ID" value="NZ_JADYTN010000007.1"/>
</dbReference>
<gene>
    <name evidence="1" type="ORF">I6E12_04375</name>
</gene>
<sequence>MDDTLVKTNKHNNTGNRPDLNSVIPVTTGAMVSGNGWQSVKFGKSATGRYIALQCFDTQDGTPLSVAEIYLRDVNGQRIARDQWQVKYANSENEKGNHTGDKAFDLQESTYWQTEESAEMPHLLVISLMFSYSEEEL</sequence>
<evidence type="ECO:0000313" key="2">
    <source>
        <dbReference type="Proteomes" id="UP001200470"/>
    </source>
</evidence>
<name>A0ABS9CE25_9BACT</name>
<comment type="caution">
    <text evidence="1">The sequence shown here is derived from an EMBL/GenBank/DDBJ whole genome shotgun (WGS) entry which is preliminary data.</text>
</comment>